<protein>
    <submittedName>
        <fullName evidence="1">Uncharacterized protein</fullName>
    </submittedName>
</protein>
<proteinExistence type="predicted"/>
<dbReference type="AlphaFoldDB" id="A0A7J9DHH7"/>
<dbReference type="Proteomes" id="UP000593568">
    <property type="component" value="Unassembled WGS sequence"/>
</dbReference>
<reference evidence="1 2" key="1">
    <citation type="journal article" date="2019" name="Genome Biol. Evol.">
        <title>Insights into the evolution of the New World diploid cottons (Gossypium, subgenus Houzingenia) based on genome sequencing.</title>
        <authorList>
            <person name="Grover C.E."/>
            <person name="Arick M.A. 2nd"/>
            <person name="Thrash A."/>
            <person name="Conover J.L."/>
            <person name="Sanders W.S."/>
            <person name="Peterson D.G."/>
            <person name="Frelichowski J.E."/>
            <person name="Scheffler J.A."/>
            <person name="Scheffler B.E."/>
            <person name="Wendel J.F."/>
        </authorList>
    </citation>
    <scope>NUCLEOTIDE SEQUENCE [LARGE SCALE GENOMIC DNA]</scope>
    <source>
        <strain evidence="1">8</strain>
        <tissue evidence="1">Leaf</tissue>
    </source>
</reference>
<evidence type="ECO:0000313" key="2">
    <source>
        <dbReference type="Proteomes" id="UP000593568"/>
    </source>
</evidence>
<sequence>MVLGKDEVFRNEARSMLVGLRL</sequence>
<comment type="caution">
    <text evidence="1">The sequence shown here is derived from an EMBL/GenBank/DDBJ whole genome shotgun (WGS) entry which is preliminary data.</text>
</comment>
<gene>
    <name evidence="1" type="ORF">Gotri_022819</name>
</gene>
<organism evidence="1 2">
    <name type="scientific">Gossypium trilobum</name>
    <dbReference type="NCBI Taxonomy" id="34281"/>
    <lineage>
        <taxon>Eukaryota</taxon>
        <taxon>Viridiplantae</taxon>
        <taxon>Streptophyta</taxon>
        <taxon>Embryophyta</taxon>
        <taxon>Tracheophyta</taxon>
        <taxon>Spermatophyta</taxon>
        <taxon>Magnoliopsida</taxon>
        <taxon>eudicotyledons</taxon>
        <taxon>Gunneridae</taxon>
        <taxon>Pentapetalae</taxon>
        <taxon>rosids</taxon>
        <taxon>malvids</taxon>
        <taxon>Malvales</taxon>
        <taxon>Malvaceae</taxon>
        <taxon>Malvoideae</taxon>
        <taxon>Gossypium</taxon>
    </lineage>
</organism>
<name>A0A7J9DHH7_9ROSI</name>
<evidence type="ECO:0000313" key="1">
    <source>
        <dbReference type="EMBL" id="MBA0760024.1"/>
    </source>
</evidence>
<accession>A0A7J9DHH7</accession>
<keyword evidence="2" id="KW-1185">Reference proteome</keyword>
<dbReference type="EMBL" id="JABEZW010000002">
    <property type="protein sequence ID" value="MBA0760024.1"/>
    <property type="molecule type" value="Genomic_DNA"/>
</dbReference>